<dbReference type="EMBL" id="QFXC01000008">
    <property type="protein sequence ID" value="RDH83861.1"/>
    <property type="molecule type" value="Genomic_DNA"/>
</dbReference>
<evidence type="ECO:0000313" key="3">
    <source>
        <dbReference type="Proteomes" id="UP000254266"/>
    </source>
</evidence>
<organism evidence="2 3">
    <name type="scientific">endosymbiont of Galathealinum brachiosum</name>
    <dbReference type="NCBI Taxonomy" id="2200906"/>
    <lineage>
        <taxon>Bacteria</taxon>
        <taxon>Pseudomonadati</taxon>
        <taxon>Pseudomonadota</taxon>
        <taxon>Gammaproteobacteria</taxon>
        <taxon>sulfur-oxidizing symbionts</taxon>
    </lineage>
</organism>
<evidence type="ECO:0000259" key="1">
    <source>
        <dbReference type="Pfam" id="PF09937"/>
    </source>
</evidence>
<dbReference type="Proteomes" id="UP000254266">
    <property type="component" value="Unassembled WGS sequence"/>
</dbReference>
<keyword evidence="3" id="KW-1185">Reference proteome</keyword>
<evidence type="ECO:0000313" key="2">
    <source>
        <dbReference type="EMBL" id="RDH83861.1"/>
    </source>
</evidence>
<dbReference type="AlphaFoldDB" id="A0A370DG51"/>
<proteinExistence type="predicted"/>
<protein>
    <submittedName>
        <fullName evidence="2">DUF2169 domain-containing protein</fullName>
    </submittedName>
</protein>
<dbReference type="Pfam" id="PF09937">
    <property type="entry name" value="DUF2169"/>
    <property type="match status" value="1"/>
</dbReference>
<comment type="caution">
    <text evidence="2">The sequence shown here is derived from an EMBL/GenBank/DDBJ whole genome shotgun (WGS) entry which is preliminary data.</text>
</comment>
<feature type="domain" description="DUF2169" evidence="1">
    <location>
        <begin position="22"/>
        <end position="309"/>
    </location>
</feature>
<accession>A0A370DG51</accession>
<gene>
    <name evidence="2" type="ORF">DIZ80_06925</name>
</gene>
<sequence length="332" mass="37555">MLQLTNNTPFATKMALFPDEQGIDTLYLMVRASFNIGKSWTLCEEQIPPVDEDQYFGEPNESSLKYASDMHIGKAATDIIMLGKACVKDRQAVQQLDASVSVGNVAKTIRVFGNRQWNNGQITQPEPFETMSMMYEKAYGGTDSSNTEEPVTSEENPLGLGFNKHQSMQQMDGQLLPNLEDPNDLIQQVQDQPEPVCFSSSSASWKPRVQYAGTYDEQWENHRAPYLPLDFNKRFCNSAHKDLIYPGYLQGGEAIEIINMHPAGVIQCQLPTIKLTSEIQIKNDQFQPEFNLETLLLEPNLLQLSMTWRAAFQCDKKALKIDNININMMRKG</sequence>
<dbReference type="InterPro" id="IPR018683">
    <property type="entry name" value="DUF2169"/>
</dbReference>
<reference evidence="2 3" key="1">
    <citation type="journal article" date="2018" name="ISME J.">
        <title>Endosymbiont genomes yield clues of tubeworm success.</title>
        <authorList>
            <person name="Li Y."/>
            <person name="Liles M.R."/>
            <person name="Halanych K.M."/>
        </authorList>
    </citation>
    <scope>NUCLEOTIDE SEQUENCE [LARGE SCALE GENOMIC DNA]</scope>
    <source>
        <strain evidence="2">A1464</strain>
    </source>
</reference>
<name>A0A370DG51_9GAMM</name>